<evidence type="ECO:0000256" key="1">
    <source>
        <dbReference type="ARBA" id="ARBA00022801"/>
    </source>
</evidence>
<dbReference type="PANTHER" id="PTHR16138:SF7">
    <property type="entry name" value="PALMITOYL-PROTEIN THIOESTERASE ABHD10, MITOCHONDRIAL"/>
    <property type="match status" value="1"/>
</dbReference>
<dbReference type="Gene3D" id="3.40.50.1820">
    <property type="entry name" value="alpha/beta hydrolase"/>
    <property type="match status" value="1"/>
</dbReference>
<proteinExistence type="predicted"/>
<evidence type="ECO:0000313" key="3">
    <source>
        <dbReference type="EMBL" id="OGG52682.1"/>
    </source>
</evidence>
<dbReference type="GO" id="GO:0004553">
    <property type="term" value="F:hydrolase activity, hydrolyzing O-glycosyl compounds"/>
    <property type="evidence" value="ECO:0007669"/>
    <property type="project" value="TreeGrafter"/>
</dbReference>
<dbReference type="InterPro" id="IPR052382">
    <property type="entry name" value="ABHD10_acyl-thioesterase"/>
</dbReference>
<reference evidence="3 4" key="1">
    <citation type="journal article" date="2016" name="Nat. Commun.">
        <title>Thousands of microbial genomes shed light on interconnected biogeochemical processes in an aquifer system.</title>
        <authorList>
            <person name="Anantharaman K."/>
            <person name="Brown C.T."/>
            <person name="Hug L.A."/>
            <person name="Sharon I."/>
            <person name="Castelle C.J."/>
            <person name="Probst A.J."/>
            <person name="Thomas B.C."/>
            <person name="Singh A."/>
            <person name="Wilkins M.J."/>
            <person name="Karaoz U."/>
            <person name="Brodie E.L."/>
            <person name="Williams K.H."/>
            <person name="Hubbard S.S."/>
            <person name="Banfield J.F."/>
        </authorList>
    </citation>
    <scope>NUCLEOTIDE SEQUENCE [LARGE SCALE GENOMIC DNA]</scope>
</reference>
<dbReference type="AlphaFoldDB" id="A0A1F6CUZ1"/>
<feature type="domain" description="Serine aminopeptidase S33" evidence="2">
    <location>
        <begin position="24"/>
        <end position="238"/>
    </location>
</feature>
<name>A0A1F6CUZ1_9BACT</name>
<dbReference type="EMBL" id="MFKT01000024">
    <property type="protein sequence ID" value="OGG52682.1"/>
    <property type="molecule type" value="Genomic_DNA"/>
</dbReference>
<accession>A0A1F6CUZ1</accession>
<dbReference type="Pfam" id="PF12146">
    <property type="entry name" value="Hydrolase_4"/>
    <property type="match status" value="1"/>
</dbReference>
<dbReference type="PANTHER" id="PTHR16138">
    <property type="entry name" value="MYCOPHENOLIC ACID ACYL-GLUCURONIDE ESTERASE, MITOCHONDRIAL"/>
    <property type="match status" value="1"/>
</dbReference>
<evidence type="ECO:0000259" key="2">
    <source>
        <dbReference type="Pfam" id="PF12146"/>
    </source>
</evidence>
<evidence type="ECO:0000313" key="4">
    <source>
        <dbReference type="Proteomes" id="UP000176863"/>
    </source>
</evidence>
<dbReference type="InterPro" id="IPR022742">
    <property type="entry name" value="Hydrolase_4"/>
</dbReference>
<sequence>MEKVFIKNRKGQRIAAIVEDATPQKGLAFVSHGLGSSKDSGRIKLIAGAFLKKGFTIVRFDTTNTYGESDGKYEESTFTNYYEDLEDVIEWARTQPWFQEPFALAGVSFGGKAVTLYAERHPERVLALVPIATGISGTLRIEASNRRDPNRIQRWKDSGWKEENSSTFPDRVYRLPWAHMEDDLKYDTLKEARKLTMPVLLIVGDRDGRTPPDHVRQLYEAIPDGKKEMRVLEGAEHVFKEDLFPIVEQTIFKWIDTLF</sequence>
<dbReference type="STRING" id="1798480.A2851_00545"/>
<organism evidence="3 4">
    <name type="scientific">Candidatus Kaiserbacteria bacterium RIFCSPHIGHO2_01_FULL_53_29</name>
    <dbReference type="NCBI Taxonomy" id="1798480"/>
    <lineage>
        <taxon>Bacteria</taxon>
        <taxon>Candidatus Kaiseribacteriota</taxon>
    </lineage>
</organism>
<dbReference type="Proteomes" id="UP000176863">
    <property type="component" value="Unassembled WGS sequence"/>
</dbReference>
<comment type="caution">
    <text evidence="3">The sequence shown here is derived from an EMBL/GenBank/DDBJ whole genome shotgun (WGS) entry which is preliminary data.</text>
</comment>
<dbReference type="SUPFAM" id="SSF53474">
    <property type="entry name" value="alpha/beta-Hydrolases"/>
    <property type="match status" value="1"/>
</dbReference>
<protein>
    <recommendedName>
        <fullName evidence="2">Serine aminopeptidase S33 domain-containing protein</fullName>
    </recommendedName>
</protein>
<gene>
    <name evidence="3" type="ORF">A2851_00545</name>
</gene>
<dbReference type="InterPro" id="IPR029058">
    <property type="entry name" value="AB_hydrolase_fold"/>
</dbReference>
<keyword evidence="1" id="KW-0378">Hydrolase</keyword>